<dbReference type="SUPFAM" id="SSF54427">
    <property type="entry name" value="NTF2-like"/>
    <property type="match status" value="1"/>
</dbReference>
<name>A0ABT1H0E2_9NOCA</name>
<protein>
    <submittedName>
        <fullName evidence="1">SnoaL-like polyketide cyclase</fullName>
    </submittedName>
</protein>
<organism evidence="1 2">
    <name type="scientific">Williamsia serinedens</name>
    <dbReference type="NCBI Taxonomy" id="391736"/>
    <lineage>
        <taxon>Bacteria</taxon>
        <taxon>Bacillati</taxon>
        <taxon>Actinomycetota</taxon>
        <taxon>Actinomycetes</taxon>
        <taxon>Mycobacteriales</taxon>
        <taxon>Nocardiaceae</taxon>
        <taxon>Williamsia</taxon>
    </lineage>
</organism>
<dbReference type="InterPro" id="IPR009959">
    <property type="entry name" value="Cyclase_SnoaL-like"/>
</dbReference>
<dbReference type="Gene3D" id="3.10.450.50">
    <property type="match status" value="1"/>
</dbReference>
<reference evidence="1 2" key="1">
    <citation type="submission" date="2022-06" db="EMBL/GenBank/DDBJ databases">
        <title>Genomic Encyclopedia of Archaeal and Bacterial Type Strains, Phase II (KMG-II): from individual species to whole genera.</title>
        <authorList>
            <person name="Goeker M."/>
        </authorList>
    </citation>
    <scope>NUCLEOTIDE SEQUENCE [LARGE SCALE GENOMIC DNA]</scope>
    <source>
        <strain evidence="1 2">DSM 45037</strain>
    </source>
</reference>
<dbReference type="PANTHER" id="PTHR38436">
    <property type="entry name" value="POLYKETIDE CYCLASE SNOAL-LIKE DOMAIN"/>
    <property type="match status" value="1"/>
</dbReference>
<accession>A0ABT1H0E2</accession>
<evidence type="ECO:0000313" key="2">
    <source>
        <dbReference type="Proteomes" id="UP001205740"/>
    </source>
</evidence>
<dbReference type="Proteomes" id="UP001205740">
    <property type="component" value="Unassembled WGS sequence"/>
</dbReference>
<keyword evidence="2" id="KW-1185">Reference proteome</keyword>
<comment type="caution">
    <text evidence="1">The sequence shown here is derived from an EMBL/GenBank/DDBJ whole genome shotgun (WGS) entry which is preliminary data.</text>
</comment>
<evidence type="ECO:0000313" key="1">
    <source>
        <dbReference type="EMBL" id="MCP2159993.1"/>
    </source>
</evidence>
<sequence>MVTDPNTPALDDLVSTFYRAFAGHPELLADVVTPDWEDVPLAPGQGPGPEGAAPVIRGLQAALSGLEIVVRRVVDGRDADGVGTIATRCEIRGRHTGELVGAPPSGRAVSIALHEFHDVVDGRIRRTHHLEDWAGFLAQVSGAA</sequence>
<dbReference type="Pfam" id="PF07366">
    <property type="entry name" value="SnoaL"/>
    <property type="match status" value="1"/>
</dbReference>
<gene>
    <name evidence="1" type="ORF">LX12_001172</name>
</gene>
<dbReference type="EMBL" id="JAMTCG010000002">
    <property type="protein sequence ID" value="MCP2159993.1"/>
    <property type="molecule type" value="Genomic_DNA"/>
</dbReference>
<dbReference type="InterPro" id="IPR032710">
    <property type="entry name" value="NTF2-like_dom_sf"/>
</dbReference>
<dbReference type="PANTHER" id="PTHR38436:SF1">
    <property type="entry name" value="ESTER CYCLASE"/>
    <property type="match status" value="1"/>
</dbReference>
<proteinExistence type="predicted"/>